<dbReference type="PANTHER" id="PTHR42760">
    <property type="entry name" value="SHORT-CHAIN DEHYDROGENASES/REDUCTASES FAMILY MEMBER"/>
    <property type="match status" value="1"/>
</dbReference>
<dbReference type="GO" id="GO:0016616">
    <property type="term" value="F:oxidoreductase activity, acting on the CH-OH group of donors, NAD or NADP as acceptor"/>
    <property type="evidence" value="ECO:0007669"/>
    <property type="project" value="UniProtKB-ARBA"/>
</dbReference>
<dbReference type="OrthoDB" id="9804774at2"/>
<proteinExistence type="inferred from homology"/>
<keyword evidence="5" id="KW-1185">Reference proteome</keyword>
<evidence type="ECO:0000256" key="2">
    <source>
        <dbReference type="ARBA" id="ARBA00023002"/>
    </source>
</evidence>
<reference evidence="4 5" key="1">
    <citation type="journal article" date="2018" name="Arch. Microbiol.">
        <title>New insights into the metabolic potential of the phototrophic purple bacterium Rhodopila globiformis DSM 161(T) from its draft genome sequence and evidence for a vanadium-dependent nitrogenase.</title>
        <authorList>
            <person name="Imhoff J.F."/>
            <person name="Rahn T."/>
            <person name="Kunzel S."/>
            <person name="Neulinger S.C."/>
        </authorList>
    </citation>
    <scope>NUCLEOTIDE SEQUENCE [LARGE SCALE GENOMIC DNA]</scope>
    <source>
        <strain evidence="4 5">DSM 161</strain>
    </source>
</reference>
<evidence type="ECO:0000313" key="4">
    <source>
        <dbReference type="EMBL" id="PPQ31225.1"/>
    </source>
</evidence>
<protein>
    <submittedName>
        <fullName evidence="4">3-oxoacyl-ACP reductase</fullName>
    </submittedName>
</protein>
<keyword evidence="2" id="KW-0560">Oxidoreductase</keyword>
<dbReference type="InterPro" id="IPR057326">
    <property type="entry name" value="KR_dom"/>
</dbReference>
<dbReference type="PRINTS" id="PR00081">
    <property type="entry name" value="GDHRDH"/>
</dbReference>
<dbReference type="SUPFAM" id="SSF51735">
    <property type="entry name" value="NAD(P)-binding Rossmann-fold domains"/>
    <property type="match status" value="1"/>
</dbReference>
<feature type="domain" description="Ketoreductase" evidence="3">
    <location>
        <begin position="2"/>
        <end position="167"/>
    </location>
</feature>
<gene>
    <name evidence="4" type="ORF">CCS01_17775</name>
</gene>
<comment type="similarity">
    <text evidence="1">Belongs to the short-chain dehydrogenases/reductases (SDR) family.</text>
</comment>
<dbReference type="InterPro" id="IPR036291">
    <property type="entry name" value="NAD(P)-bd_dom_sf"/>
</dbReference>
<dbReference type="PANTHER" id="PTHR42760:SF133">
    <property type="entry name" value="3-OXOACYL-[ACYL-CARRIER-PROTEIN] REDUCTASE"/>
    <property type="match status" value="1"/>
</dbReference>
<dbReference type="FunFam" id="3.40.50.720:FF:000084">
    <property type="entry name" value="Short-chain dehydrogenase reductase"/>
    <property type="match status" value="1"/>
</dbReference>
<dbReference type="InterPro" id="IPR020904">
    <property type="entry name" value="Sc_DH/Rdtase_CS"/>
</dbReference>
<dbReference type="CDD" id="cd05233">
    <property type="entry name" value="SDR_c"/>
    <property type="match status" value="1"/>
</dbReference>
<dbReference type="PROSITE" id="PS00061">
    <property type="entry name" value="ADH_SHORT"/>
    <property type="match status" value="1"/>
</dbReference>
<comment type="caution">
    <text evidence="4">The sequence shown here is derived from an EMBL/GenBank/DDBJ whole genome shotgun (WGS) entry which is preliminary data.</text>
</comment>
<accession>A0A2S6N9D2</accession>
<dbReference type="EMBL" id="NHRY01000195">
    <property type="protein sequence ID" value="PPQ31225.1"/>
    <property type="molecule type" value="Genomic_DNA"/>
</dbReference>
<evidence type="ECO:0000313" key="5">
    <source>
        <dbReference type="Proteomes" id="UP000239724"/>
    </source>
</evidence>
<dbReference type="RefSeq" id="WP_104520164.1">
    <property type="nucleotide sequence ID" value="NZ_NHRY01000195.1"/>
</dbReference>
<organism evidence="4 5">
    <name type="scientific">Rhodopila globiformis</name>
    <name type="common">Rhodopseudomonas globiformis</name>
    <dbReference type="NCBI Taxonomy" id="1071"/>
    <lineage>
        <taxon>Bacteria</taxon>
        <taxon>Pseudomonadati</taxon>
        <taxon>Pseudomonadota</taxon>
        <taxon>Alphaproteobacteria</taxon>
        <taxon>Acetobacterales</taxon>
        <taxon>Acetobacteraceae</taxon>
        <taxon>Rhodopila</taxon>
    </lineage>
</organism>
<dbReference type="PRINTS" id="PR00080">
    <property type="entry name" value="SDRFAMILY"/>
</dbReference>
<name>A0A2S6N9D2_RHOGL</name>
<dbReference type="Pfam" id="PF13561">
    <property type="entry name" value="adh_short_C2"/>
    <property type="match status" value="1"/>
</dbReference>
<sequence>MRRAVVTGGTRGIGRATADRLREERWEVLVLARQPAETPHRFAACDVADADAVRAVFGGLDRVDALVNCAGIAGTNRLDGDDALWHAIIGSNLHGTYHCCKAALPLLPDGIGRIVNIASVLGLRGVPDQTAYCAAKHGVVGFTRALAMALAPRGITVNALCPGWVDTGMAAQRYRELGITPDQAAAGVPTGRVASPQEVADAVVWLLRPDSRGITGHALPIDGGGLALP</sequence>
<dbReference type="InterPro" id="IPR002347">
    <property type="entry name" value="SDR_fam"/>
</dbReference>
<evidence type="ECO:0000259" key="3">
    <source>
        <dbReference type="SMART" id="SM00822"/>
    </source>
</evidence>
<dbReference type="Gene3D" id="3.40.50.720">
    <property type="entry name" value="NAD(P)-binding Rossmann-like Domain"/>
    <property type="match status" value="1"/>
</dbReference>
<dbReference type="AlphaFoldDB" id="A0A2S6N9D2"/>
<dbReference type="Proteomes" id="UP000239724">
    <property type="component" value="Unassembled WGS sequence"/>
</dbReference>
<evidence type="ECO:0000256" key="1">
    <source>
        <dbReference type="ARBA" id="ARBA00006484"/>
    </source>
</evidence>
<dbReference type="SMART" id="SM00822">
    <property type="entry name" value="PKS_KR"/>
    <property type="match status" value="1"/>
</dbReference>